<comment type="caution">
    <text evidence="2">The sequence shown here is derived from an EMBL/GenBank/DDBJ whole genome shotgun (WGS) entry which is preliminary data.</text>
</comment>
<dbReference type="Proteomes" id="UP000236434">
    <property type="component" value="Unassembled WGS sequence"/>
</dbReference>
<feature type="transmembrane region" description="Helical" evidence="1">
    <location>
        <begin position="6"/>
        <end position="28"/>
    </location>
</feature>
<dbReference type="InterPro" id="IPR009825">
    <property type="entry name" value="ECF_substrate-spec-like"/>
</dbReference>
<feature type="transmembrane region" description="Helical" evidence="1">
    <location>
        <begin position="71"/>
        <end position="94"/>
    </location>
</feature>
<evidence type="ECO:0000256" key="1">
    <source>
        <dbReference type="SAM" id="Phobius"/>
    </source>
</evidence>
<feature type="transmembrane region" description="Helical" evidence="1">
    <location>
        <begin position="196"/>
        <end position="219"/>
    </location>
</feature>
<proteinExistence type="predicted"/>
<evidence type="ECO:0000313" key="2">
    <source>
        <dbReference type="EMBL" id="PNR97931.1"/>
    </source>
</evidence>
<keyword evidence="1" id="KW-0812">Transmembrane</keyword>
<sequence length="261" mass="28448">MLKTKDVVISGIMIALVFVLTFAIKVPVPFTRGYVHLGDSMIFISAILFGSKVGALAGGLGSALADVVGGYAFWAIPSLIIKSIMGALVGLVSDSYRNKYSGKKELTIFLSSIGIWLAFSLTLSLFLKNLIGNLSTSPLTNNLMNELGYENIEELENFLLNARGLINIILLAIPIALILISLFLRGKGSTLFRLGNLMGSMIAGLWMVIGYFFAGRIIVGNWVMPIFEVPWNVLQFSLGILVAYIVLFGLQKTKLFENSQK</sequence>
<dbReference type="PANTHER" id="PTHR37815">
    <property type="entry name" value="UPF0397 PROTEIN BC_2624-RELATED"/>
    <property type="match status" value="1"/>
</dbReference>
<reference evidence="2 3" key="1">
    <citation type="submission" date="2013-12" db="EMBL/GenBank/DDBJ databases">
        <title>Comparative genomics of Petrotoga isolates.</title>
        <authorList>
            <person name="Nesbo C.L."/>
            <person name="Charchuk R."/>
            <person name="Chow K."/>
        </authorList>
    </citation>
    <scope>NUCLEOTIDE SEQUENCE [LARGE SCALE GENOMIC DNA]</scope>
    <source>
        <strain evidence="2 3">DSM 13574</strain>
    </source>
</reference>
<gene>
    <name evidence="2" type="ORF">X929_00665</name>
</gene>
<dbReference type="EMBL" id="AZRL01000003">
    <property type="protein sequence ID" value="PNR97931.1"/>
    <property type="molecule type" value="Genomic_DNA"/>
</dbReference>
<feature type="transmembrane region" description="Helical" evidence="1">
    <location>
        <begin position="106"/>
        <end position="127"/>
    </location>
</feature>
<evidence type="ECO:0000313" key="3">
    <source>
        <dbReference type="Proteomes" id="UP000236434"/>
    </source>
</evidence>
<feature type="transmembrane region" description="Helical" evidence="1">
    <location>
        <begin position="231"/>
        <end position="250"/>
    </location>
</feature>
<dbReference type="AlphaFoldDB" id="A0A2K1P572"/>
<keyword evidence="1" id="KW-1133">Transmembrane helix</keyword>
<dbReference type="Gene3D" id="1.10.1760.20">
    <property type="match status" value="1"/>
</dbReference>
<protein>
    <submittedName>
        <fullName evidence="2">Membrane protein</fullName>
    </submittedName>
</protein>
<dbReference type="GO" id="GO:0016020">
    <property type="term" value="C:membrane"/>
    <property type="evidence" value="ECO:0007669"/>
    <property type="project" value="InterPro"/>
</dbReference>
<keyword evidence="1" id="KW-0472">Membrane</keyword>
<accession>A0A2K1P572</accession>
<name>A0A2K1P572_9BACT</name>
<dbReference type="PANTHER" id="PTHR37815:SF3">
    <property type="entry name" value="UPF0397 PROTEIN SPR0429"/>
    <property type="match status" value="1"/>
</dbReference>
<organism evidence="2 3">
    <name type="scientific">Petrotoga olearia DSM 13574</name>
    <dbReference type="NCBI Taxonomy" id="1122955"/>
    <lineage>
        <taxon>Bacteria</taxon>
        <taxon>Thermotogati</taxon>
        <taxon>Thermotogota</taxon>
        <taxon>Thermotogae</taxon>
        <taxon>Petrotogales</taxon>
        <taxon>Petrotogaceae</taxon>
        <taxon>Petrotoga</taxon>
    </lineage>
</organism>
<dbReference type="Pfam" id="PF07155">
    <property type="entry name" value="ECF-ribofla_trS"/>
    <property type="match status" value="1"/>
</dbReference>
<feature type="transmembrane region" description="Helical" evidence="1">
    <location>
        <begin position="164"/>
        <end position="184"/>
    </location>
</feature>